<name>A0A5B7D373_PORTR</name>
<sequence>MKRCKDALRWQRGRRGRPRNAMQKLRKNRYHGAAEALLAVSPKSTSFHFPGDLNVSYLFLRSIKGAQRAIWDNKSGLYWRHFGEPVKEPI</sequence>
<evidence type="ECO:0000313" key="2">
    <source>
        <dbReference type="Proteomes" id="UP000324222"/>
    </source>
</evidence>
<dbReference type="EMBL" id="VSRR010000478">
    <property type="protein sequence ID" value="MPC16099.1"/>
    <property type="molecule type" value="Genomic_DNA"/>
</dbReference>
<keyword evidence="2" id="KW-1185">Reference proteome</keyword>
<accession>A0A5B7D373</accession>
<gene>
    <name evidence="1" type="ORF">E2C01_008914</name>
</gene>
<dbReference type="AlphaFoldDB" id="A0A5B7D373"/>
<dbReference type="Proteomes" id="UP000324222">
    <property type="component" value="Unassembled WGS sequence"/>
</dbReference>
<comment type="caution">
    <text evidence="1">The sequence shown here is derived from an EMBL/GenBank/DDBJ whole genome shotgun (WGS) entry which is preliminary data.</text>
</comment>
<reference evidence="1 2" key="1">
    <citation type="submission" date="2019-05" db="EMBL/GenBank/DDBJ databases">
        <title>Another draft genome of Portunus trituberculatus and its Hox gene families provides insights of decapod evolution.</title>
        <authorList>
            <person name="Jeong J.-H."/>
            <person name="Song I."/>
            <person name="Kim S."/>
            <person name="Choi T."/>
            <person name="Kim D."/>
            <person name="Ryu S."/>
            <person name="Kim W."/>
        </authorList>
    </citation>
    <scope>NUCLEOTIDE SEQUENCE [LARGE SCALE GENOMIC DNA]</scope>
    <source>
        <tissue evidence="1">Muscle</tissue>
    </source>
</reference>
<evidence type="ECO:0000313" key="1">
    <source>
        <dbReference type="EMBL" id="MPC16099.1"/>
    </source>
</evidence>
<organism evidence="1 2">
    <name type="scientific">Portunus trituberculatus</name>
    <name type="common">Swimming crab</name>
    <name type="synonym">Neptunus trituberculatus</name>
    <dbReference type="NCBI Taxonomy" id="210409"/>
    <lineage>
        <taxon>Eukaryota</taxon>
        <taxon>Metazoa</taxon>
        <taxon>Ecdysozoa</taxon>
        <taxon>Arthropoda</taxon>
        <taxon>Crustacea</taxon>
        <taxon>Multicrustacea</taxon>
        <taxon>Malacostraca</taxon>
        <taxon>Eumalacostraca</taxon>
        <taxon>Eucarida</taxon>
        <taxon>Decapoda</taxon>
        <taxon>Pleocyemata</taxon>
        <taxon>Brachyura</taxon>
        <taxon>Eubrachyura</taxon>
        <taxon>Portunoidea</taxon>
        <taxon>Portunidae</taxon>
        <taxon>Portuninae</taxon>
        <taxon>Portunus</taxon>
    </lineage>
</organism>
<protein>
    <submittedName>
        <fullName evidence="1">Uncharacterized protein</fullName>
    </submittedName>
</protein>
<proteinExistence type="predicted"/>